<dbReference type="InterPro" id="IPR002931">
    <property type="entry name" value="Transglutaminase-like"/>
</dbReference>
<dbReference type="RefSeq" id="WP_146356144.1">
    <property type="nucleotide sequence ID" value="NZ_VOBR01000020.1"/>
</dbReference>
<sequence>MEFIDHTSPEVRDFVARTVSTVEGRVAQTVALYRAVRDEIRYEVYDADLSRTGLRASQVLRAGAGMCIHKSIAYAACLRAIGVPSRLVLTDVRNHLSSPRLRELVGGDVFRFHCLTSVHTGQRWVRATPVFNKNLCRLYGITPLDFDGTSDSVYHPFDQQGRAHMEFLHEHGEFDDLPYDLVLTGLRAAHPRIFADADRFATGSLVADAQGGLS</sequence>
<dbReference type="Proteomes" id="UP000316639">
    <property type="component" value="Unassembled WGS sequence"/>
</dbReference>
<dbReference type="OrthoDB" id="4697328at2"/>
<proteinExistence type="predicted"/>
<dbReference type="PANTHER" id="PTHR33490">
    <property type="entry name" value="BLR5614 PROTEIN-RELATED"/>
    <property type="match status" value="1"/>
</dbReference>
<keyword evidence="3" id="KW-1185">Reference proteome</keyword>
<evidence type="ECO:0000313" key="3">
    <source>
        <dbReference type="Proteomes" id="UP000316639"/>
    </source>
</evidence>
<organism evidence="2 3">
    <name type="scientific">Lentzea tibetensis</name>
    <dbReference type="NCBI Taxonomy" id="2591470"/>
    <lineage>
        <taxon>Bacteria</taxon>
        <taxon>Bacillati</taxon>
        <taxon>Actinomycetota</taxon>
        <taxon>Actinomycetes</taxon>
        <taxon>Pseudonocardiales</taxon>
        <taxon>Pseudonocardiaceae</taxon>
        <taxon>Lentzea</taxon>
    </lineage>
</organism>
<accession>A0A563EMW8</accession>
<dbReference type="AlphaFoldDB" id="A0A563EMW8"/>
<dbReference type="Gene3D" id="3.10.620.30">
    <property type="match status" value="1"/>
</dbReference>
<dbReference type="EMBL" id="VOBR01000020">
    <property type="protein sequence ID" value="TWP48431.1"/>
    <property type="molecule type" value="Genomic_DNA"/>
</dbReference>
<dbReference type="PANTHER" id="PTHR33490:SF3">
    <property type="entry name" value="CONSERVED INTEGRAL MEMBRANE PROTEIN"/>
    <property type="match status" value="1"/>
</dbReference>
<dbReference type="SUPFAM" id="SSF54001">
    <property type="entry name" value="Cysteine proteinases"/>
    <property type="match status" value="1"/>
</dbReference>
<protein>
    <submittedName>
        <fullName evidence="2">Transglutaminase domain-containing protein</fullName>
    </submittedName>
</protein>
<evidence type="ECO:0000259" key="1">
    <source>
        <dbReference type="Pfam" id="PF01841"/>
    </source>
</evidence>
<feature type="domain" description="Transglutaminase-like" evidence="1">
    <location>
        <begin position="14"/>
        <end position="129"/>
    </location>
</feature>
<dbReference type="Pfam" id="PF01841">
    <property type="entry name" value="Transglut_core"/>
    <property type="match status" value="1"/>
</dbReference>
<name>A0A563EMW8_9PSEU</name>
<gene>
    <name evidence="2" type="ORF">FKR81_27960</name>
</gene>
<dbReference type="InterPro" id="IPR038765">
    <property type="entry name" value="Papain-like_cys_pep_sf"/>
</dbReference>
<reference evidence="2 3" key="1">
    <citation type="submission" date="2019-07" db="EMBL/GenBank/DDBJ databases">
        <title>Lentzea xizangensis sp. nov., isolated from Qinghai-Tibetan Plateau Soils.</title>
        <authorList>
            <person name="Huang J."/>
        </authorList>
    </citation>
    <scope>NUCLEOTIDE SEQUENCE [LARGE SCALE GENOMIC DNA]</scope>
    <source>
        <strain evidence="2 3">FXJ1.1311</strain>
    </source>
</reference>
<comment type="caution">
    <text evidence="2">The sequence shown here is derived from an EMBL/GenBank/DDBJ whole genome shotgun (WGS) entry which is preliminary data.</text>
</comment>
<evidence type="ECO:0000313" key="2">
    <source>
        <dbReference type="EMBL" id="TWP48431.1"/>
    </source>
</evidence>